<protein>
    <submittedName>
        <fullName evidence="1">Uncharacterized protein</fullName>
    </submittedName>
</protein>
<name>A0A834IH92_RHYFE</name>
<proteinExistence type="predicted"/>
<sequence>MDRNGSTKGVPALGHRIKVTAVSVTQKEEKKTIPSRHTDVTLGQPFGSNTSLTLFIVIFATREYPRDILRRERARMVRIGVALFSGPRYKERNFLLQFDEIVSDVWG</sequence>
<gene>
    <name evidence="1" type="ORF">GWI33_013312</name>
</gene>
<dbReference type="AlphaFoldDB" id="A0A834IH92"/>
<dbReference type="EMBL" id="JAACXV010013169">
    <property type="protein sequence ID" value="KAF7274002.1"/>
    <property type="molecule type" value="Genomic_DNA"/>
</dbReference>
<organism evidence="1 2">
    <name type="scientific">Rhynchophorus ferrugineus</name>
    <name type="common">Red palm weevil</name>
    <name type="synonym">Curculio ferrugineus</name>
    <dbReference type="NCBI Taxonomy" id="354439"/>
    <lineage>
        <taxon>Eukaryota</taxon>
        <taxon>Metazoa</taxon>
        <taxon>Ecdysozoa</taxon>
        <taxon>Arthropoda</taxon>
        <taxon>Hexapoda</taxon>
        <taxon>Insecta</taxon>
        <taxon>Pterygota</taxon>
        <taxon>Neoptera</taxon>
        <taxon>Endopterygota</taxon>
        <taxon>Coleoptera</taxon>
        <taxon>Polyphaga</taxon>
        <taxon>Cucujiformia</taxon>
        <taxon>Curculionidae</taxon>
        <taxon>Dryophthorinae</taxon>
        <taxon>Rhynchophorus</taxon>
    </lineage>
</organism>
<evidence type="ECO:0000313" key="1">
    <source>
        <dbReference type="EMBL" id="KAF7274002.1"/>
    </source>
</evidence>
<keyword evidence="2" id="KW-1185">Reference proteome</keyword>
<reference evidence="1" key="1">
    <citation type="submission" date="2020-08" db="EMBL/GenBank/DDBJ databases">
        <title>Genome sequencing and assembly of the red palm weevil Rhynchophorus ferrugineus.</title>
        <authorList>
            <person name="Dias G.B."/>
            <person name="Bergman C.M."/>
            <person name="Manee M."/>
        </authorList>
    </citation>
    <scope>NUCLEOTIDE SEQUENCE</scope>
    <source>
        <strain evidence="1">AA-2017</strain>
        <tissue evidence="1">Whole larva</tissue>
    </source>
</reference>
<comment type="caution">
    <text evidence="1">The sequence shown here is derived from an EMBL/GenBank/DDBJ whole genome shotgun (WGS) entry which is preliminary data.</text>
</comment>
<accession>A0A834IH92</accession>
<evidence type="ECO:0000313" key="2">
    <source>
        <dbReference type="Proteomes" id="UP000625711"/>
    </source>
</evidence>
<dbReference type="Proteomes" id="UP000625711">
    <property type="component" value="Unassembled WGS sequence"/>
</dbReference>